<evidence type="ECO:0000256" key="2">
    <source>
        <dbReference type="ARBA" id="ARBA00022723"/>
    </source>
</evidence>
<dbReference type="InterPro" id="IPR009056">
    <property type="entry name" value="Cyt_c-like_dom"/>
</dbReference>
<gene>
    <name evidence="7" type="ORF">N7U62_08855</name>
</gene>
<dbReference type="Gene3D" id="1.10.760.10">
    <property type="entry name" value="Cytochrome c-like domain"/>
    <property type="match status" value="1"/>
</dbReference>
<evidence type="ECO:0000256" key="4">
    <source>
        <dbReference type="PROSITE-ProRule" id="PRU00433"/>
    </source>
</evidence>
<proteinExistence type="predicted"/>
<evidence type="ECO:0000259" key="6">
    <source>
        <dbReference type="PROSITE" id="PS51007"/>
    </source>
</evidence>
<dbReference type="InterPro" id="IPR036909">
    <property type="entry name" value="Cyt_c-like_dom_sf"/>
</dbReference>
<accession>A0ABT3CST7</accession>
<name>A0ABT3CST7_9BACT</name>
<dbReference type="SUPFAM" id="SSF46626">
    <property type="entry name" value="Cytochrome c"/>
    <property type="match status" value="1"/>
</dbReference>
<evidence type="ECO:0000313" key="8">
    <source>
        <dbReference type="Proteomes" id="UP001300692"/>
    </source>
</evidence>
<dbReference type="Proteomes" id="UP001300692">
    <property type="component" value="Unassembled WGS sequence"/>
</dbReference>
<reference evidence="7 8" key="1">
    <citation type="submission" date="2022-10" db="EMBL/GenBank/DDBJ databases">
        <title>Comparative genomics and taxonomic characterization of three novel marine species of genus Reichenbachiella exhibiting antioxidant and polysaccharide degradation activities.</title>
        <authorList>
            <person name="Muhammad N."/>
            <person name="Lee Y.-J."/>
            <person name="Ko J."/>
            <person name="Kim S.-G."/>
        </authorList>
    </citation>
    <scope>NUCLEOTIDE SEQUENCE [LARGE SCALE GENOMIC DNA]</scope>
    <source>
        <strain evidence="7 8">ABR2-5</strain>
    </source>
</reference>
<feature type="chain" id="PRO_5046585760" evidence="5">
    <location>
        <begin position="26"/>
        <end position="141"/>
    </location>
</feature>
<dbReference type="PROSITE" id="PS51257">
    <property type="entry name" value="PROKAR_LIPOPROTEIN"/>
    <property type="match status" value="1"/>
</dbReference>
<dbReference type="EMBL" id="JAOYOD010000001">
    <property type="protein sequence ID" value="MCV9386770.1"/>
    <property type="molecule type" value="Genomic_DNA"/>
</dbReference>
<dbReference type="Pfam" id="PF00034">
    <property type="entry name" value="Cytochrom_C"/>
    <property type="match status" value="1"/>
</dbReference>
<dbReference type="InterPro" id="IPR051459">
    <property type="entry name" value="Cytochrome_c-type_DH"/>
</dbReference>
<dbReference type="PANTHER" id="PTHR35008:SF8">
    <property type="entry name" value="ALCOHOL DEHYDROGENASE CYTOCHROME C SUBUNIT"/>
    <property type="match status" value="1"/>
</dbReference>
<evidence type="ECO:0000313" key="7">
    <source>
        <dbReference type="EMBL" id="MCV9386770.1"/>
    </source>
</evidence>
<keyword evidence="5" id="KW-0732">Signal</keyword>
<protein>
    <submittedName>
        <fullName evidence="7">Cytochrome c</fullName>
    </submittedName>
</protein>
<evidence type="ECO:0000256" key="3">
    <source>
        <dbReference type="ARBA" id="ARBA00023004"/>
    </source>
</evidence>
<organism evidence="7 8">
    <name type="scientific">Reichenbachiella ulvae</name>
    <dbReference type="NCBI Taxonomy" id="2980104"/>
    <lineage>
        <taxon>Bacteria</taxon>
        <taxon>Pseudomonadati</taxon>
        <taxon>Bacteroidota</taxon>
        <taxon>Cytophagia</taxon>
        <taxon>Cytophagales</taxon>
        <taxon>Reichenbachiellaceae</taxon>
        <taxon>Reichenbachiella</taxon>
    </lineage>
</organism>
<comment type="caution">
    <text evidence="7">The sequence shown here is derived from an EMBL/GenBank/DDBJ whole genome shotgun (WGS) entry which is preliminary data.</text>
</comment>
<evidence type="ECO:0000256" key="1">
    <source>
        <dbReference type="ARBA" id="ARBA00022617"/>
    </source>
</evidence>
<dbReference type="PROSITE" id="PS51007">
    <property type="entry name" value="CYTC"/>
    <property type="match status" value="1"/>
</dbReference>
<sequence length="141" mass="15464">MKNTAITSKLILLSLAVLFACQSTNQEAIKLKQYQIHGKELYELHCLNCHQSDGSGLGLLIPPIDSSFILGNQALIICGIKNGLKGPISVNGKNYDREMPANARLTSLEIAEIMTYIQSNWAKKDSIVEISTIQKSLNSCN</sequence>
<keyword evidence="1 4" id="KW-0349">Heme</keyword>
<feature type="domain" description="Cytochrome c" evidence="6">
    <location>
        <begin position="33"/>
        <end position="121"/>
    </location>
</feature>
<keyword evidence="8" id="KW-1185">Reference proteome</keyword>
<keyword evidence="2 4" id="KW-0479">Metal-binding</keyword>
<keyword evidence="3 4" id="KW-0408">Iron</keyword>
<feature type="signal peptide" evidence="5">
    <location>
        <begin position="1"/>
        <end position="25"/>
    </location>
</feature>
<dbReference type="RefSeq" id="WP_264137605.1">
    <property type="nucleotide sequence ID" value="NZ_JAOYOD010000001.1"/>
</dbReference>
<evidence type="ECO:0000256" key="5">
    <source>
        <dbReference type="SAM" id="SignalP"/>
    </source>
</evidence>
<dbReference type="PANTHER" id="PTHR35008">
    <property type="entry name" value="BLL4482 PROTEIN-RELATED"/>
    <property type="match status" value="1"/>
</dbReference>